<evidence type="ECO:0000256" key="1">
    <source>
        <dbReference type="ARBA" id="ARBA00008467"/>
    </source>
</evidence>
<evidence type="ECO:0000256" key="2">
    <source>
        <dbReference type="ARBA" id="ARBA00022679"/>
    </source>
</evidence>
<evidence type="ECO:0000259" key="5">
    <source>
        <dbReference type="PROSITE" id="PS52004"/>
    </source>
</evidence>
<dbReference type="PROSITE" id="PS52004">
    <property type="entry name" value="KS3_2"/>
    <property type="match status" value="1"/>
</dbReference>
<protein>
    <submittedName>
        <fullName evidence="6">3-oxoacyl-[acyl-carrier-protein] synthase, KASII</fullName>
    </submittedName>
</protein>
<name>A0A0C2DHA1_9BACT</name>
<dbReference type="PANTHER" id="PTHR11712:SF347">
    <property type="entry name" value="BETA KETOACYL-ACYL CARRIER PROTEIN SYNTHASE"/>
    <property type="match status" value="1"/>
</dbReference>
<dbReference type="PANTHER" id="PTHR11712">
    <property type="entry name" value="POLYKETIDE SYNTHASE-RELATED"/>
    <property type="match status" value="1"/>
</dbReference>
<dbReference type="InterPro" id="IPR014031">
    <property type="entry name" value="Ketoacyl_synth_C"/>
</dbReference>
<feature type="compositionally biased region" description="Basic and acidic residues" evidence="4">
    <location>
        <begin position="355"/>
        <end position="367"/>
    </location>
</feature>
<reference evidence="6 7" key="1">
    <citation type="submission" date="2014-12" db="EMBL/GenBank/DDBJ databases">
        <title>Genome assembly of Enhygromyxa salina DSM 15201.</title>
        <authorList>
            <person name="Sharma G."/>
            <person name="Subramanian S."/>
        </authorList>
    </citation>
    <scope>NUCLEOTIDE SEQUENCE [LARGE SCALE GENOMIC DNA]</scope>
    <source>
        <strain evidence="6 7">DSM 15201</strain>
    </source>
</reference>
<evidence type="ECO:0000313" key="7">
    <source>
        <dbReference type="Proteomes" id="UP000031599"/>
    </source>
</evidence>
<dbReference type="SMART" id="SM00825">
    <property type="entry name" value="PKS_KS"/>
    <property type="match status" value="1"/>
</dbReference>
<feature type="domain" description="Ketosynthase family 3 (KS3)" evidence="5">
    <location>
        <begin position="1"/>
        <end position="348"/>
    </location>
</feature>
<dbReference type="EMBL" id="JMCC02000006">
    <property type="protein sequence ID" value="KIG19062.1"/>
    <property type="molecule type" value="Genomic_DNA"/>
</dbReference>
<dbReference type="InterPro" id="IPR014030">
    <property type="entry name" value="Ketoacyl_synth_N"/>
</dbReference>
<accession>A0A0C2DHA1</accession>
<feature type="region of interest" description="Disordered" evidence="4">
    <location>
        <begin position="301"/>
        <end position="329"/>
    </location>
</feature>
<dbReference type="Proteomes" id="UP000031599">
    <property type="component" value="Unassembled WGS sequence"/>
</dbReference>
<dbReference type="SUPFAM" id="SSF53901">
    <property type="entry name" value="Thiolase-like"/>
    <property type="match status" value="3"/>
</dbReference>
<organism evidence="6 7">
    <name type="scientific">Enhygromyxa salina</name>
    <dbReference type="NCBI Taxonomy" id="215803"/>
    <lineage>
        <taxon>Bacteria</taxon>
        <taxon>Pseudomonadati</taxon>
        <taxon>Myxococcota</taxon>
        <taxon>Polyangia</taxon>
        <taxon>Nannocystales</taxon>
        <taxon>Nannocystaceae</taxon>
        <taxon>Enhygromyxa</taxon>
    </lineage>
</organism>
<dbReference type="GO" id="GO:0006633">
    <property type="term" value="P:fatty acid biosynthetic process"/>
    <property type="evidence" value="ECO:0007669"/>
    <property type="project" value="TreeGrafter"/>
</dbReference>
<sequence length="644" mass="65074">MWAAMQAGATGICPATRFGVPPGRGAWVASAPIAPELRHTSAPDSSATQLCLAMATHAARQAVAGLSPGDRATTALVWASNVEDHHMSMHAIAGTLANELELGGPRFGVSVACASATLAVGLAARLIARGDAARILVVGSDVITPRVIAGFDQLGLLAEAPCVPFSNLVGTSLGEGAAALLLAGAPDPAGQGGGLRVSGWGSANDAHHPTQPHPGGDGVARAIASALAVGGCDPSVVEHVSAHGTGTAANDGAEWIGIVRGLGREVVAVSSLKSLVGHTQGACGLVELVASTIALDHDAHPPTIGFTDPRPGAPPDVVGPRPRPGAPRTLVSVNAGFGGANAALVVTREGPPPEPKPDPKPDPTSKPARREVYICGVAVVDPAWVARVDPRRAIRGVDLRALEPWSVALCVALGEALRAAGLRPSRRAPTGLFVGQAQVSRVQTQLLAAEYARQGLYGASANIFTQTFLGHPASASASGLGLRGPFGVCTEGRCAGLVALVHAVEAIREGAAQTMLAGELCGDLQQANAVGLALNVQPQAGSSRAVRVVAHGFAPAAAGAQAKRQALERAGWDASSARASWGPRAGEQPDPLLSQIAVARACAAIQAGEIERALIVDQQPGALSCAIALEAHDPRIVCDRVADP</sequence>
<dbReference type="InterPro" id="IPR020841">
    <property type="entry name" value="PKS_Beta-ketoAc_synthase_dom"/>
</dbReference>
<evidence type="ECO:0000313" key="6">
    <source>
        <dbReference type="EMBL" id="KIG19062.1"/>
    </source>
</evidence>
<proteinExistence type="inferred from homology"/>
<dbReference type="InterPro" id="IPR000794">
    <property type="entry name" value="Beta-ketoacyl_synthase"/>
</dbReference>
<dbReference type="AlphaFoldDB" id="A0A0C2DHA1"/>
<evidence type="ECO:0000256" key="4">
    <source>
        <dbReference type="SAM" id="MobiDB-lite"/>
    </source>
</evidence>
<dbReference type="InterPro" id="IPR016039">
    <property type="entry name" value="Thiolase-like"/>
</dbReference>
<feature type="region of interest" description="Disordered" evidence="4">
    <location>
        <begin position="346"/>
        <end position="367"/>
    </location>
</feature>
<gene>
    <name evidence="6" type="ORF">DB30_05966</name>
</gene>
<feature type="region of interest" description="Disordered" evidence="4">
    <location>
        <begin position="193"/>
        <end position="217"/>
    </location>
</feature>
<comment type="similarity">
    <text evidence="1 3">Belongs to the thiolase-like superfamily. Beta-ketoacyl-ACP synthases family.</text>
</comment>
<dbReference type="Pfam" id="PF00109">
    <property type="entry name" value="ketoacyl-synt"/>
    <property type="match status" value="2"/>
</dbReference>
<dbReference type="Pfam" id="PF02801">
    <property type="entry name" value="Ketoacyl-synt_C"/>
    <property type="match status" value="1"/>
</dbReference>
<dbReference type="Gene3D" id="3.40.47.10">
    <property type="match status" value="2"/>
</dbReference>
<dbReference type="GO" id="GO:0004315">
    <property type="term" value="F:3-oxoacyl-[acyl-carrier-protein] synthase activity"/>
    <property type="evidence" value="ECO:0007669"/>
    <property type="project" value="TreeGrafter"/>
</dbReference>
<keyword evidence="2 3" id="KW-0808">Transferase</keyword>
<comment type="caution">
    <text evidence="6">The sequence shown here is derived from an EMBL/GenBank/DDBJ whole genome shotgun (WGS) entry which is preliminary data.</text>
</comment>
<evidence type="ECO:0000256" key="3">
    <source>
        <dbReference type="RuleBase" id="RU003694"/>
    </source>
</evidence>